<keyword evidence="5 9" id="KW-0560">Oxidoreductase</keyword>
<evidence type="ECO:0000256" key="2">
    <source>
        <dbReference type="ARBA" id="ARBA00022485"/>
    </source>
</evidence>
<dbReference type="Proteomes" id="UP001189813">
    <property type="component" value="Unassembled WGS sequence"/>
</dbReference>
<dbReference type="PANTHER" id="PTHR11228">
    <property type="entry name" value="RADICAL SAM DOMAIN PROTEIN"/>
    <property type="match status" value="1"/>
</dbReference>
<dbReference type="PROSITE" id="PS51918">
    <property type="entry name" value="RADICAL_SAM"/>
    <property type="match status" value="1"/>
</dbReference>
<keyword evidence="10" id="KW-1185">Reference proteome</keyword>
<dbReference type="SFLD" id="SFLDS00029">
    <property type="entry name" value="Radical_SAM"/>
    <property type="match status" value="1"/>
</dbReference>
<dbReference type="PANTHER" id="PTHR11228:SF7">
    <property type="entry name" value="PQQA PEPTIDE CYCLASE"/>
    <property type="match status" value="1"/>
</dbReference>
<dbReference type="InterPro" id="IPR050377">
    <property type="entry name" value="Radical_SAM_PqqE_MftC-like"/>
</dbReference>
<evidence type="ECO:0000256" key="1">
    <source>
        <dbReference type="ARBA" id="ARBA00001966"/>
    </source>
</evidence>
<protein>
    <submittedName>
        <fullName evidence="9">PqqA peptide cyclase</fullName>
        <ecNumber evidence="9">1.21.98.4</ecNumber>
    </submittedName>
</protein>
<dbReference type="InterPro" id="IPR013785">
    <property type="entry name" value="Aldolase_TIM"/>
</dbReference>
<keyword evidence="7" id="KW-0411">Iron-sulfur</keyword>
<organism evidence="9 10">
    <name type="scientific">Ralstonia psammae</name>
    <dbReference type="NCBI Taxonomy" id="3058598"/>
    <lineage>
        <taxon>Bacteria</taxon>
        <taxon>Pseudomonadati</taxon>
        <taxon>Pseudomonadota</taxon>
        <taxon>Betaproteobacteria</taxon>
        <taxon>Burkholderiales</taxon>
        <taxon>Burkholderiaceae</taxon>
        <taxon>Ralstonia</taxon>
    </lineage>
</organism>
<comment type="caution">
    <text evidence="9">The sequence shown here is derived from an EMBL/GenBank/DDBJ whole genome shotgun (WGS) entry which is preliminary data.</text>
</comment>
<evidence type="ECO:0000256" key="4">
    <source>
        <dbReference type="ARBA" id="ARBA00022723"/>
    </source>
</evidence>
<dbReference type="InterPro" id="IPR000385">
    <property type="entry name" value="MoaA_NifB_PqqE_Fe-S-bd_CS"/>
</dbReference>
<reference evidence="9 10" key="1">
    <citation type="submission" date="2023-07" db="EMBL/GenBank/DDBJ databases">
        <authorList>
            <person name="Peeters C."/>
        </authorList>
    </citation>
    <scope>NUCLEOTIDE SEQUENCE [LARGE SCALE GENOMIC DNA]</scope>
    <source>
        <strain evidence="9 10">LMG 19083</strain>
    </source>
</reference>
<accession>A0ABN9IZM0</accession>
<evidence type="ECO:0000256" key="5">
    <source>
        <dbReference type="ARBA" id="ARBA00023002"/>
    </source>
</evidence>
<name>A0ABN9IZM0_9RALS</name>
<dbReference type="InterPro" id="IPR007197">
    <property type="entry name" value="rSAM"/>
</dbReference>
<sequence length="302" mass="32906">MKSRRGPDGLHIFDRTNGFNVLFDEVRIPRERWSEAPRQVSIALTNLCDLQCSYCYAPKFRAALDAQFVQRWLMELDAAGCLGVGFGGGEPTLHPAFAEICRTATRDTGLAITFTTHGHRLVPRLLDKLVGSVHFIRVSVDGVGCTYERLRGRPFQNLLARLHEARQLAPIGINLVVNADTVGELDAVAALAEEVDASELLLLPQQATRSVSAIDVSVQRKLESWLDIAKPKVRLAISEAGAAQGMPTCDPLPKEKGLRSYAHIDASGYVRSSSYAREGIAVCDKGVMVAIGRLRAATGDIN</sequence>
<dbReference type="SUPFAM" id="SSF102114">
    <property type="entry name" value="Radical SAM enzymes"/>
    <property type="match status" value="1"/>
</dbReference>
<dbReference type="GO" id="GO:0016491">
    <property type="term" value="F:oxidoreductase activity"/>
    <property type="evidence" value="ECO:0007669"/>
    <property type="project" value="UniProtKB-KW"/>
</dbReference>
<evidence type="ECO:0000313" key="10">
    <source>
        <dbReference type="Proteomes" id="UP001189813"/>
    </source>
</evidence>
<keyword evidence="3" id="KW-0949">S-adenosyl-L-methionine</keyword>
<evidence type="ECO:0000259" key="8">
    <source>
        <dbReference type="PROSITE" id="PS51918"/>
    </source>
</evidence>
<dbReference type="Gene3D" id="3.20.20.70">
    <property type="entry name" value="Aldolase class I"/>
    <property type="match status" value="1"/>
</dbReference>
<feature type="domain" description="Radical SAM core" evidence="8">
    <location>
        <begin position="34"/>
        <end position="247"/>
    </location>
</feature>
<proteinExistence type="predicted"/>
<dbReference type="InterPro" id="IPR058240">
    <property type="entry name" value="rSAM_sf"/>
</dbReference>
<dbReference type="EMBL" id="CATZBU010000006">
    <property type="protein sequence ID" value="CAJ0797382.1"/>
    <property type="molecule type" value="Genomic_DNA"/>
</dbReference>
<gene>
    <name evidence="9" type="primary">pqqE_2</name>
    <name evidence="9" type="ORF">LMG19083_03003</name>
</gene>
<keyword evidence="2" id="KW-0004">4Fe-4S</keyword>
<evidence type="ECO:0000313" key="9">
    <source>
        <dbReference type="EMBL" id="CAJ0797382.1"/>
    </source>
</evidence>
<dbReference type="EC" id="1.21.98.4" evidence="9"/>
<keyword evidence="6" id="KW-0408">Iron</keyword>
<dbReference type="Pfam" id="PF04055">
    <property type="entry name" value="Radical_SAM"/>
    <property type="match status" value="1"/>
</dbReference>
<dbReference type="CDD" id="cd01335">
    <property type="entry name" value="Radical_SAM"/>
    <property type="match status" value="1"/>
</dbReference>
<evidence type="ECO:0000256" key="3">
    <source>
        <dbReference type="ARBA" id="ARBA00022691"/>
    </source>
</evidence>
<dbReference type="PROSITE" id="PS01305">
    <property type="entry name" value="MOAA_NIFB_PQQE"/>
    <property type="match status" value="1"/>
</dbReference>
<evidence type="ECO:0000256" key="6">
    <source>
        <dbReference type="ARBA" id="ARBA00023004"/>
    </source>
</evidence>
<keyword evidence="4" id="KW-0479">Metal-binding</keyword>
<comment type="cofactor">
    <cofactor evidence="1">
        <name>[4Fe-4S] cluster</name>
        <dbReference type="ChEBI" id="CHEBI:49883"/>
    </cofactor>
</comment>
<dbReference type="SFLD" id="SFLDG01067">
    <property type="entry name" value="SPASM/twitch_domain_containing"/>
    <property type="match status" value="1"/>
</dbReference>
<evidence type="ECO:0000256" key="7">
    <source>
        <dbReference type="ARBA" id="ARBA00023014"/>
    </source>
</evidence>